<evidence type="ECO:0000313" key="2">
    <source>
        <dbReference type="Proteomes" id="UP000620670"/>
    </source>
</evidence>
<proteinExistence type="predicted"/>
<protein>
    <submittedName>
        <fullName evidence="1">ADP-ribosylglycohydrolase family protein</fullName>
    </submittedName>
</protein>
<dbReference type="SUPFAM" id="SSF101478">
    <property type="entry name" value="ADP-ribosylglycohydrolase"/>
    <property type="match status" value="1"/>
</dbReference>
<dbReference type="PANTHER" id="PTHR16222:SF12">
    <property type="entry name" value="ADP-RIBOSYLGLYCOHYDROLASE-RELATED"/>
    <property type="match status" value="1"/>
</dbReference>
<reference evidence="2" key="1">
    <citation type="submission" date="2020-12" db="EMBL/GenBank/DDBJ databases">
        <title>Hymenobacter sp.</title>
        <authorList>
            <person name="Kim M.K."/>
        </authorList>
    </citation>
    <scope>NUCLEOTIDE SEQUENCE [LARGE SCALE GENOMIC DNA]</scope>
    <source>
        <strain evidence="2">BT325</strain>
    </source>
</reference>
<dbReference type="Gene3D" id="1.10.4080.10">
    <property type="entry name" value="ADP-ribosylation/Crystallin J1"/>
    <property type="match status" value="1"/>
</dbReference>
<dbReference type="RefSeq" id="WP_199050617.1">
    <property type="nucleotide sequence ID" value="NZ_JAELXT010000024.1"/>
</dbReference>
<organism evidence="1 2">
    <name type="scientific">Microvirga splendida</name>
    <dbReference type="NCBI Taxonomy" id="2795727"/>
    <lineage>
        <taxon>Bacteria</taxon>
        <taxon>Pseudomonadati</taxon>
        <taxon>Pseudomonadota</taxon>
        <taxon>Alphaproteobacteria</taxon>
        <taxon>Hyphomicrobiales</taxon>
        <taxon>Methylobacteriaceae</taxon>
        <taxon>Microvirga</taxon>
    </lineage>
</organism>
<dbReference type="InterPro" id="IPR050792">
    <property type="entry name" value="ADP-ribosylglycohydrolase"/>
</dbReference>
<dbReference type="InterPro" id="IPR005502">
    <property type="entry name" value="Ribosyl_crysJ1"/>
</dbReference>
<keyword evidence="2" id="KW-1185">Reference proteome</keyword>
<dbReference type="Pfam" id="PF03747">
    <property type="entry name" value="ADP_ribosyl_GH"/>
    <property type="match status" value="1"/>
</dbReference>
<evidence type="ECO:0000313" key="1">
    <source>
        <dbReference type="EMBL" id="MBJ6127391.1"/>
    </source>
</evidence>
<dbReference type="PANTHER" id="PTHR16222">
    <property type="entry name" value="ADP-RIBOSYLGLYCOHYDROLASE"/>
    <property type="match status" value="1"/>
</dbReference>
<dbReference type="InterPro" id="IPR036705">
    <property type="entry name" value="Ribosyl_crysJ1_sf"/>
</dbReference>
<name>A0ABS0Y4Z6_9HYPH</name>
<comment type="caution">
    <text evidence="1">The sequence shown here is derived from an EMBL/GenBank/DDBJ whole genome shotgun (WGS) entry which is preliminary data.</text>
</comment>
<dbReference type="Proteomes" id="UP000620670">
    <property type="component" value="Unassembled WGS sequence"/>
</dbReference>
<dbReference type="EMBL" id="JAELXT010000024">
    <property type="protein sequence ID" value="MBJ6127391.1"/>
    <property type="molecule type" value="Genomic_DNA"/>
</dbReference>
<sequence length="328" mass="35353">MNQEGSGVALYPIQSIGDPKGSRRRAYEAGSLVDRAVGSLLGLAVGDALGTTLEFSDRDTRPHHTEMTGGGPFRLKPGIWTDDTAMALALADSLITCGKFDAADLMARFVRWWEHGEYSCTGECFDIGNITRESLERFIKTGNPYAGPIHERSAGNGSLMRIAPVAIYALQDAQLAVGYAREQSRTTHGAPVAIEACALFTLLLREAIETGTKNVLQRRPWKGHGVIRSIAAGEWKAKSRDNVSSSGYVASTLEAALWCVDQTNSFEEALVLAVNLADDADTVGAVTGQLAGALYGASSIPDQWLRPLAWRARIEQTALDLLRASTDR</sequence>
<accession>A0ABS0Y4Z6</accession>
<gene>
    <name evidence="1" type="ORF">JAO75_18470</name>
</gene>